<dbReference type="GO" id="GO:0003677">
    <property type="term" value="F:DNA binding"/>
    <property type="evidence" value="ECO:0007669"/>
    <property type="project" value="InterPro"/>
</dbReference>
<feature type="non-terminal residue" evidence="8">
    <location>
        <position position="1"/>
    </location>
</feature>
<dbReference type="GO" id="GO:0008270">
    <property type="term" value="F:zinc ion binding"/>
    <property type="evidence" value="ECO:0007669"/>
    <property type="project" value="InterPro"/>
</dbReference>
<dbReference type="Proteomes" id="UP001140094">
    <property type="component" value="Unassembled WGS sequence"/>
</dbReference>
<name>A0A9W8I0T1_9FUNG</name>
<evidence type="ECO:0000313" key="8">
    <source>
        <dbReference type="EMBL" id="KAJ2802292.1"/>
    </source>
</evidence>
<dbReference type="SMART" id="SM00906">
    <property type="entry name" value="Fungal_trans"/>
    <property type="match status" value="1"/>
</dbReference>
<dbReference type="CDD" id="cd12148">
    <property type="entry name" value="fungal_TF_MHR"/>
    <property type="match status" value="1"/>
</dbReference>
<evidence type="ECO:0000256" key="2">
    <source>
        <dbReference type="ARBA" id="ARBA00022723"/>
    </source>
</evidence>
<evidence type="ECO:0000259" key="7">
    <source>
        <dbReference type="SMART" id="SM00906"/>
    </source>
</evidence>
<evidence type="ECO:0000256" key="1">
    <source>
        <dbReference type="ARBA" id="ARBA00004123"/>
    </source>
</evidence>
<organism evidence="8 9">
    <name type="scientific">Coemansia guatemalensis</name>
    <dbReference type="NCBI Taxonomy" id="2761395"/>
    <lineage>
        <taxon>Eukaryota</taxon>
        <taxon>Fungi</taxon>
        <taxon>Fungi incertae sedis</taxon>
        <taxon>Zoopagomycota</taxon>
        <taxon>Kickxellomycotina</taxon>
        <taxon>Kickxellomycetes</taxon>
        <taxon>Kickxellales</taxon>
        <taxon>Kickxellaceae</taxon>
        <taxon>Coemansia</taxon>
    </lineage>
</organism>
<comment type="subcellular location">
    <subcellularLocation>
        <location evidence="1">Nucleus</location>
    </subcellularLocation>
</comment>
<protein>
    <recommendedName>
        <fullName evidence="7">Xylanolytic transcriptional activator regulatory domain-containing protein</fullName>
    </recommendedName>
</protein>
<proteinExistence type="predicted"/>
<dbReference type="AlphaFoldDB" id="A0A9W8I0T1"/>
<dbReference type="Pfam" id="PF04082">
    <property type="entry name" value="Fungal_trans"/>
    <property type="match status" value="1"/>
</dbReference>
<dbReference type="InterPro" id="IPR050815">
    <property type="entry name" value="TF_fung"/>
</dbReference>
<keyword evidence="4" id="KW-0804">Transcription</keyword>
<feature type="compositionally biased region" description="Polar residues" evidence="6">
    <location>
        <begin position="367"/>
        <end position="391"/>
    </location>
</feature>
<dbReference type="PANTHER" id="PTHR47338:SF5">
    <property type="entry name" value="ZN(II)2CYS6 TRANSCRIPTION FACTOR (EUROFUNG)"/>
    <property type="match status" value="1"/>
</dbReference>
<evidence type="ECO:0000256" key="4">
    <source>
        <dbReference type="ARBA" id="ARBA00023163"/>
    </source>
</evidence>
<feature type="compositionally biased region" description="Basic and acidic residues" evidence="6">
    <location>
        <begin position="392"/>
        <end position="403"/>
    </location>
</feature>
<sequence length="511" mass="57606">LVGRQFARGFFIERAYKSLFECLEYDSAEHCVALLLFAMIISKAGLHRAWIMHSLSTQMAIRLRFNTLDSPLSANAFKNDNAATREWKRRVFWQLYTFDILTSTLSDLPPCLLIHDVRCNAPRPLPAIDAAGSHEQLSDELIKLGPAIVLCDSQTTIELQIRLVSIMCDISSMQSRMTPENCLFPDGFTALYRRIEEWQKEMPCYDTLAEGNLLRISEELKGKAGLIFLTLFCQYARILLCLIKDNWLPTQREMTEEERATLAWTRDVTYESAQIVHRLVPFIRGMRISFVCPFVSCVVYQACIVNLHSCAWSFEPRRVLVAVDGVQRGLDFLEYVSLRWGFANILTTSLRTLIIERGFGTKKKQTGESGTQQQHETEGGPTQATETGDQSFSKEARSDKDGQAAETMDEEVSLTESMMHPFVEETQAEHILRTGEVPWEANDDMCKSACSMLGESHLSSAMAEGCFGEQQARPAAPAETSLLGNPLLVGSVRNTVLDNSQAQQQQQQDRN</sequence>
<dbReference type="OrthoDB" id="39175at2759"/>
<dbReference type="GO" id="GO:0006351">
    <property type="term" value="P:DNA-templated transcription"/>
    <property type="evidence" value="ECO:0007669"/>
    <property type="project" value="InterPro"/>
</dbReference>
<keyword evidence="9" id="KW-1185">Reference proteome</keyword>
<dbReference type="InterPro" id="IPR007219">
    <property type="entry name" value="XnlR_reg_dom"/>
</dbReference>
<keyword evidence="3" id="KW-0805">Transcription regulation</keyword>
<dbReference type="GO" id="GO:0005634">
    <property type="term" value="C:nucleus"/>
    <property type="evidence" value="ECO:0007669"/>
    <property type="project" value="UniProtKB-SubCell"/>
</dbReference>
<evidence type="ECO:0000256" key="5">
    <source>
        <dbReference type="ARBA" id="ARBA00023242"/>
    </source>
</evidence>
<gene>
    <name evidence="8" type="ORF">H4R20_003332</name>
</gene>
<feature type="region of interest" description="Disordered" evidence="6">
    <location>
        <begin position="363"/>
        <end position="412"/>
    </location>
</feature>
<reference evidence="8" key="1">
    <citation type="submission" date="2022-07" db="EMBL/GenBank/DDBJ databases">
        <title>Phylogenomic reconstructions and comparative analyses of Kickxellomycotina fungi.</title>
        <authorList>
            <person name="Reynolds N.K."/>
            <person name="Stajich J.E."/>
            <person name="Barry K."/>
            <person name="Grigoriev I.V."/>
            <person name="Crous P."/>
            <person name="Smith M.E."/>
        </authorList>
    </citation>
    <scope>NUCLEOTIDE SEQUENCE</scope>
    <source>
        <strain evidence="8">NRRL 1565</strain>
    </source>
</reference>
<keyword evidence="2" id="KW-0479">Metal-binding</keyword>
<dbReference type="EMBL" id="JANBUO010000681">
    <property type="protein sequence ID" value="KAJ2802292.1"/>
    <property type="molecule type" value="Genomic_DNA"/>
</dbReference>
<dbReference type="GO" id="GO:0000981">
    <property type="term" value="F:DNA-binding transcription factor activity, RNA polymerase II-specific"/>
    <property type="evidence" value="ECO:0007669"/>
    <property type="project" value="InterPro"/>
</dbReference>
<comment type="caution">
    <text evidence="8">The sequence shown here is derived from an EMBL/GenBank/DDBJ whole genome shotgun (WGS) entry which is preliminary data.</text>
</comment>
<feature type="domain" description="Xylanolytic transcriptional activator regulatory" evidence="7">
    <location>
        <begin position="49"/>
        <end position="130"/>
    </location>
</feature>
<evidence type="ECO:0000256" key="6">
    <source>
        <dbReference type="SAM" id="MobiDB-lite"/>
    </source>
</evidence>
<evidence type="ECO:0000313" key="9">
    <source>
        <dbReference type="Proteomes" id="UP001140094"/>
    </source>
</evidence>
<dbReference type="PANTHER" id="PTHR47338">
    <property type="entry name" value="ZN(II)2CYS6 TRANSCRIPTION FACTOR (EUROFUNG)-RELATED"/>
    <property type="match status" value="1"/>
</dbReference>
<keyword evidence="5" id="KW-0539">Nucleus</keyword>
<evidence type="ECO:0000256" key="3">
    <source>
        <dbReference type="ARBA" id="ARBA00023015"/>
    </source>
</evidence>
<accession>A0A9W8I0T1</accession>